<reference evidence="1" key="1">
    <citation type="journal article" date="2023" name="Mol. Phylogenet. Evol.">
        <title>Genome-scale phylogeny and comparative genomics of the fungal order Sordariales.</title>
        <authorList>
            <person name="Hensen N."/>
            <person name="Bonometti L."/>
            <person name="Westerberg I."/>
            <person name="Brannstrom I.O."/>
            <person name="Guillou S."/>
            <person name="Cros-Aarteil S."/>
            <person name="Calhoun S."/>
            <person name="Haridas S."/>
            <person name="Kuo A."/>
            <person name="Mondo S."/>
            <person name="Pangilinan J."/>
            <person name="Riley R."/>
            <person name="LaButti K."/>
            <person name="Andreopoulos B."/>
            <person name="Lipzen A."/>
            <person name="Chen C."/>
            <person name="Yan M."/>
            <person name="Daum C."/>
            <person name="Ng V."/>
            <person name="Clum A."/>
            <person name="Steindorff A."/>
            <person name="Ohm R.A."/>
            <person name="Martin F."/>
            <person name="Silar P."/>
            <person name="Natvig D.O."/>
            <person name="Lalanne C."/>
            <person name="Gautier V."/>
            <person name="Ament-Velasquez S.L."/>
            <person name="Kruys A."/>
            <person name="Hutchinson M.I."/>
            <person name="Powell A.J."/>
            <person name="Barry K."/>
            <person name="Miller A.N."/>
            <person name="Grigoriev I.V."/>
            <person name="Debuchy R."/>
            <person name="Gladieux P."/>
            <person name="Hiltunen Thoren M."/>
            <person name="Johannesson H."/>
        </authorList>
    </citation>
    <scope>NUCLEOTIDE SEQUENCE</scope>
    <source>
        <strain evidence="1">CBS 958.72</strain>
    </source>
</reference>
<sequence>MLYVRDQSASEVFTLGGVANALQGLYRYAEAEVYYRKGLKAFKGMPRVLSKISILEHNFGICLWIQGRYDEALEIQRRHNLLPTSLCERLLDREKFNEGNAMLEEALATHRETLKLFRATIGDWHPKTDTLKIFESDNAFLNERARSTYMLGCVCQDSGDIDNGRLFIEKAEDMRKQFIGAANWSPASGISDFDRLINCWSR</sequence>
<dbReference type="InterPro" id="IPR019734">
    <property type="entry name" value="TPR_rpt"/>
</dbReference>
<evidence type="ECO:0000313" key="1">
    <source>
        <dbReference type="EMBL" id="KAK3374008.1"/>
    </source>
</evidence>
<keyword evidence="2" id="KW-1185">Reference proteome</keyword>
<comment type="caution">
    <text evidence="1">The sequence shown here is derived from an EMBL/GenBank/DDBJ whole genome shotgun (WGS) entry which is preliminary data.</text>
</comment>
<evidence type="ECO:0000313" key="2">
    <source>
        <dbReference type="Proteomes" id="UP001287356"/>
    </source>
</evidence>
<dbReference type="Pfam" id="PF13374">
    <property type="entry name" value="TPR_10"/>
    <property type="match status" value="1"/>
</dbReference>
<dbReference type="Pfam" id="PF13181">
    <property type="entry name" value="TPR_8"/>
    <property type="match status" value="1"/>
</dbReference>
<dbReference type="Proteomes" id="UP001287356">
    <property type="component" value="Unassembled WGS sequence"/>
</dbReference>
<proteinExistence type="predicted"/>
<reference evidence="1" key="2">
    <citation type="submission" date="2023-06" db="EMBL/GenBank/DDBJ databases">
        <authorList>
            <consortium name="Lawrence Berkeley National Laboratory"/>
            <person name="Haridas S."/>
            <person name="Hensen N."/>
            <person name="Bonometti L."/>
            <person name="Westerberg I."/>
            <person name="Brannstrom I.O."/>
            <person name="Guillou S."/>
            <person name="Cros-Aarteil S."/>
            <person name="Calhoun S."/>
            <person name="Kuo A."/>
            <person name="Mondo S."/>
            <person name="Pangilinan J."/>
            <person name="Riley R."/>
            <person name="Labutti K."/>
            <person name="Andreopoulos B."/>
            <person name="Lipzen A."/>
            <person name="Chen C."/>
            <person name="Yanf M."/>
            <person name="Daum C."/>
            <person name="Ng V."/>
            <person name="Clum A."/>
            <person name="Steindorff A."/>
            <person name="Ohm R."/>
            <person name="Martin F."/>
            <person name="Silar P."/>
            <person name="Natvig D."/>
            <person name="Lalanne C."/>
            <person name="Gautier V."/>
            <person name="Ament-Velasquez S.L."/>
            <person name="Kruys A."/>
            <person name="Hutchinson M.I."/>
            <person name="Powell A.J."/>
            <person name="Barry K."/>
            <person name="Miller A.N."/>
            <person name="Grigoriev I.V."/>
            <person name="Debuchy R."/>
            <person name="Gladieux P."/>
            <person name="Thoren M.H."/>
            <person name="Johannesson H."/>
        </authorList>
    </citation>
    <scope>NUCLEOTIDE SEQUENCE</scope>
    <source>
        <strain evidence="1">CBS 958.72</strain>
    </source>
</reference>
<evidence type="ECO:0008006" key="3">
    <source>
        <dbReference type="Google" id="ProtNLM"/>
    </source>
</evidence>
<dbReference type="AlphaFoldDB" id="A0AAE0N8J0"/>
<dbReference type="EMBL" id="JAULSN010000004">
    <property type="protein sequence ID" value="KAK3374008.1"/>
    <property type="molecule type" value="Genomic_DNA"/>
</dbReference>
<gene>
    <name evidence="1" type="ORF">B0T24DRAFT_594134</name>
</gene>
<dbReference type="Gene3D" id="1.25.40.10">
    <property type="entry name" value="Tetratricopeptide repeat domain"/>
    <property type="match status" value="1"/>
</dbReference>
<dbReference type="InterPro" id="IPR011990">
    <property type="entry name" value="TPR-like_helical_dom_sf"/>
</dbReference>
<organism evidence="1 2">
    <name type="scientific">Lasiosphaeria ovina</name>
    <dbReference type="NCBI Taxonomy" id="92902"/>
    <lineage>
        <taxon>Eukaryota</taxon>
        <taxon>Fungi</taxon>
        <taxon>Dikarya</taxon>
        <taxon>Ascomycota</taxon>
        <taxon>Pezizomycotina</taxon>
        <taxon>Sordariomycetes</taxon>
        <taxon>Sordariomycetidae</taxon>
        <taxon>Sordariales</taxon>
        <taxon>Lasiosphaeriaceae</taxon>
        <taxon>Lasiosphaeria</taxon>
    </lineage>
</organism>
<name>A0AAE0N8J0_9PEZI</name>
<protein>
    <recommendedName>
        <fullName evidence="3">Tetratricopeptide repeat protein</fullName>
    </recommendedName>
</protein>
<dbReference type="SUPFAM" id="SSF48452">
    <property type="entry name" value="TPR-like"/>
    <property type="match status" value="1"/>
</dbReference>
<accession>A0AAE0N8J0</accession>